<evidence type="ECO:0000256" key="1">
    <source>
        <dbReference type="SAM" id="MobiDB-lite"/>
    </source>
</evidence>
<organism evidence="2 3">
    <name type="scientific">Carex littledalei</name>
    <dbReference type="NCBI Taxonomy" id="544730"/>
    <lineage>
        <taxon>Eukaryota</taxon>
        <taxon>Viridiplantae</taxon>
        <taxon>Streptophyta</taxon>
        <taxon>Embryophyta</taxon>
        <taxon>Tracheophyta</taxon>
        <taxon>Spermatophyta</taxon>
        <taxon>Magnoliopsida</taxon>
        <taxon>Liliopsida</taxon>
        <taxon>Poales</taxon>
        <taxon>Cyperaceae</taxon>
        <taxon>Cyperoideae</taxon>
        <taxon>Cariceae</taxon>
        <taxon>Carex</taxon>
        <taxon>Carex subgen. Euthyceras</taxon>
    </lineage>
</organism>
<keyword evidence="3" id="KW-1185">Reference proteome</keyword>
<dbReference type="PANTHER" id="PTHR34670:SF8">
    <property type="entry name" value="EXPRESSED PROTEIN"/>
    <property type="match status" value="1"/>
</dbReference>
<dbReference type="EMBL" id="SWLB01000014">
    <property type="protein sequence ID" value="KAF3330029.1"/>
    <property type="molecule type" value="Genomic_DNA"/>
</dbReference>
<name>A0A833VP60_9POAL</name>
<feature type="region of interest" description="Disordered" evidence="1">
    <location>
        <begin position="58"/>
        <end position="77"/>
    </location>
</feature>
<reference evidence="2" key="1">
    <citation type="submission" date="2020-01" db="EMBL/GenBank/DDBJ databases">
        <title>Genome sequence of Kobresia littledalei, the first chromosome-level genome in the family Cyperaceae.</title>
        <authorList>
            <person name="Qu G."/>
        </authorList>
    </citation>
    <scope>NUCLEOTIDE SEQUENCE</scope>
    <source>
        <strain evidence="2">C.B.Clarke</strain>
        <tissue evidence="2">Leaf</tissue>
    </source>
</reference>
<evidence type="ECO:0000313" key="2">
    <source>
        <dbReference type="EMBL" id="KAF3330029.1"/>
    </source>
</evidence>
<sequence length="77" mass="8401">MEGIIPYVYRMIVQQRQGRQLSLSLNDSPSSSYIMLPGDSGRFRTTDTMFFFSSPTAASVPAPAQLSPHGSRLTSCG</sequence>
<evidence type="ECO:0000313" key="3">
    <source>
        <dbReference type="Proteomes" id="UP000623129"/>
    </source>
</evidence>
<dbReference type="PANTHER" id="PTHR34670">
    <property type="entry name" value="EXPRESSED PROTEIN"/>
    <property type="match status" value="1"/>
</dbReference>
<dbReference type="AlphaFoldDB" id="A0A833VP60"/>
<comment type="caution">
    <text evidence="2">The sequence shown here is derived from an EMBL/GenBank/DDBJ whole genome shotgun (WGS) entry which is preliminary data.</text>
</comment>
<gene>
    <name evidence="2" type="ORF">FCM35_KLT05360</name>
</gene>
<protein>
    <submittedName>
        <fullName evidence="2">Uncharacterized protein</fullName>
    </submittedName>
</protein>
<accession>A0A833VP60</accession>
<proteinExistence type="predicted"/>
<dbReference type="Proteomes" id="UP000623129">
    <property type="component" value="Unassembled WGS sequence"/>
</dbReference>